<feature type="compositionally biased region" description="Polar residues" evidence="1">
    <location>
        <begin position="164"/>
        <end position="180"/>
    </location>
</feature>
<evidence type="ECO:0000313" key="3">
    <source>
        <dbReference type="Proteomes" id="UP000326912"/>
    </source>
</evidence>
<dbReference type="RefSeq" id="WP_151755675.1">
    <property type="nucleotide sequence ID" value="NZ_BKZW01000001.1"/>
</dbReference>
<reference evidence="2 3" key="1">
    <citation type="submission" date="2019-10" db="EMBL/GenBank/DDBJ databases">
        <title>Dictyobacter vulcani sp. nov., within the class Ktedonobacteria, isolated from soil of volcanic Mt. Zao.</title>
        <authorList>
            <person name="Zheng Y."/>
            <person name="Wang C.M."/>
            <person name="Sakai Y."/>
            <person name="Abe K."/>
            <person name="Yokota A."/>
            <person name="Yabe S."/>
        </authorList>
    </citation>
    <scope>NUCLEOTIDE SEQUENCE [LARGE SCALE GENOMIC DNA]</scope>
    <source>
        <strain evidence="2 3">W12</strain>
    </source>
</reference>
<proteinExistence type="predicted"/>
<evidence type="ECO:0000256" key="1">
    <source>
        <dbReference type="SAM" id="MobiDB-lite"/>
    </source>
</evidence>
<feature type="region of interest" description="Disordered" evidence="1">
    <location>
        <begin position="84"/>
        <end position="105"/>
    </location>
</feature>
<name>A0A5J4KEK9_9CHLR</name>
<comment type="caution">
    <text evidence="2">The sequence shown here is derived from an EMBL/GenBank/DDBJ whole genome shotgun (WGS) entry which is preliminary data.</text>
</comment>
<evidence type="ECO:0000313" key="2">
    <source>
        <dbReference type="EMBL" id="GER87704.1"/>
    </source>
</evidence>
<dbReference type="Proteomes" id="UP000326912">
    <property type="component" value="Unassembled WGS sequence"/>
</dbReference>
<feature type="region of interest" description="Disordered" evidence="1">
    <location>
        <begin position="164"/>
        <end position="186"/>
    </location>
</feature>
<feature type="compositionally biased region" description="Polar residues" evidence="1">
    <location>
        <begin position="84"/>
        <end position="100"/>
    </location>
</feature>
<organism evidence="2 3">
    <name type="scientific">Dictyobacter vulcani</name>
    <dbReference type="NCBI Taxonomy" id="2607529"/>
    <lineage>
        <taxon>Bacteria</taxon>
        <taxon>Bacillati</taxon>
        <taxon>Chloroflexota</taxon>
        <taxon>Ktedonobacteria</taxon>
        <taxon>Ktedonobacterales</taxon>
        <taxon>Dictyobacteraceae</taxon>
        <taxon>Dictyobacter</taxon>
    </lineage>
</organism>
<protein>
    <submittedName>
        <fullName evidence="2">Uncharacterized protein</fullName>
    </submittedName>
</protein>
<dbReference type="EMBL" id="BKZW01000001">
    <property type="protein sequence ID" value="GER87704.1"/>
    <property type="molecule type" value="Genomic_DNA"/>
</dbReference>
<keyword evidence="3" id="KW-1185">Reference proteome</keyword>
<gene>
    <name evidence="2" type="ORF">KDW_18660</name>
</gene>
<accession>A0A5J4KEK9</accession>
<sequence length="186" mass="20389">MLIPGGLIAIAVLALLGAFFLARGEKKAEPAKVASASVKPEAPVQQPELDKKATIPAPELKQPDQSQNQDEQLDFPEQATFAAASQDSTMGMPEINSSPKSMLFEQPTDYWGQDQANPRTGHDVASLNRRLYELAGQLHILQRQSRDIEQGLIHLSGVIEHMQSQKNNSHPLANRNQSIPSMPYGE</sequence>
<feature type="region of interest" description="Disordered" evidence="1">
    <location>
        <begin position="30"/>
        <end position="72"/>
    </location>
</feature>
<dbReference type="AlphaFoldDB" id="A0A5J4KEK9"/>